<dbReference type="Proteomes" id="UP000095282">
    <property type="component" value="Unplaced"/>
</dbReference>
<evidence type="ECO:0000313" key="4">
    <source>
        <dbReference type="Proteomes" id="UP000095282"/>
    </source>
</evidence>
<dbReference type="AlphaFoldDB" id="A0A1I7TBT2"/>
<dbReference type="Pfam" id="PF23047">
    <property type="entry name" value="DUF7038"/>
    <property type="match status" value="1"/>
</dbReference>
<protein>
    <submittedName>
        <fullName evidence="5">DUF1618 domain-containing protein</fullName>
    </submittedName>
</protein>
<feature type="domain" description="DUF7039" evidence="2">
    <location>
        <begin position="203"/>
        <end position="307"/>
    </location>
</feature>
<keyword evidence="4" id="KW-1185">Reference proteome</keyword>
<proteinExistence type="predicted"/>
<dbReference type="InterPro" id="IPR055467">
    <property type="entry name" value="DUF7039"/>
</dbReference>
<organism evidence="4 5">
    <name type="scientific">Caenorhabditis tropicalis</name>
    <dbReference type="NCBI Taxonomy" id="1561998"/>
    <lineage>
        <taxon>Eukaryota</taxon>
        <taxon>Metazoa</taxon>
        <taxon>Ecdysozoa</taxon>
        <taxon>Nematoda</taxon>
        <taxon>Chromadorea</taxon>
        <taxon>Rhabditida</taxon>
        <taxon>Rhabditina</taxon>
        <taxon>Rhabditomorpha</taxon>
        <taxon>Rhabditoidea</taxon>
        <taxon>Rhabditidae</taxon>
        <taxon>Peloderinae</taxon>
        <taxon>Caenorhabditis</taxon>
    </lineage>
</organism>
<dbReference type="eggNOG" id="ENOG502RT6D">
    <property type="taxonomic scope" value="Eukaryota"/>
</dbReference>
<dbReference type="InterPro" id="IPR055468">
    <property type="entry name" value="DUF7040"/>
</dbReference>
<evidence type="ECO:0000259" key="1">
    <source>
        <dbReference type="Pfam" id="PF23047"/>
    </source>
</evidence>
<accession>A0A1I7TBT2</accession>
<evidence type="ECO:0000259" key="2">
    <source>
        <dbReference type="Pfam" id="PF23049"/>
    </source>
</evidence>
<feature type="domain" description="DUF7040" evidence="3">
    <location>
        <begin position="363"/>
        <end position="480"/>
    </location>
</feature>
<dbReference type="WBParaSite" id="Csp11.Scaffold574.g4406.t1">
    <property type="protein sequence ID" value="Csp11.Scaffold574.g4406.t1"/>
    <property type="gene ID" value="Csp11.Scaffold574.g4406"/>
</dbReference>
<feature type="domain" description="DUF7038" evidence="1">
    <location>
        <begin position="74"/>
        <end position="171"/>
    </location>
</feature>
<evidence type="ECO:0000313" key="5">
    <source>
        <dbReference type="WBParaSite" id="Csp11.Scaffold574.g4406.t1"/>
    </source>
</evidence>
<evidence type="ECO:0000259" key="3">
    <source>
        <dbReference type="Pfam" id="PF23051"/>
    </source>
</evidence>
<sequence>MPSVPTPDTSDIGFVCDVFQTTIHVYTKAYKVIELPYLPVVAPELGDWLEIYSKESYVPAAIMDLPFFKVSSEDGEIFVQLLITGPHHGLPKAVADKYKGLVWSPHLQLIRDPNCVYNRYFKRGEVGEVVVKYAPSSDGKFFEVIRAVKWLDGEPDETKKRYLKMAPWLMETLTDRAPVYDLVPKDMCSTNLKKVATEDCATGICIHHDFRNPCYLATNTGSNPKVAVMWSPMTGLSRWNIHVREAFEAPEKVDERPDQDRADTAIVEDYTDTACSKDPLLQLGEWFTYSFNDQRTGGVKKKQRKEKRAEVGEEAWRHREEKEITFNQASVTNVVPINPVKPTRRIVYETKGKNGEKLTEHNIEIECTFQFKHSFLEDEANRSVKDWATRERGLRVDAHFNDFDLGKIEIYPQVARSIIEKIENFQDNLKESNPEEFKIRQKDMIIVRGDVSRLPRFYINSKSFPKNGLFYLKRIYTICYQRDGKVIYQNPEEKNDMEVLKDLATIQVKF</sequence>
<reference evidence="5" key="1">
    <citation type="submission" date="2016-11" db="UniProtKB">
        <authorList>
            <consortium name="WormBaseParasite"/>
        </authorList>
    </citation>
    <scope>IDENTIFICATION</scope>
</reference>
<name>A0A1I7TBT2_9PELO</name>
<dbReference type="Pfam" id="PF23051">
    <property type="entry name" value="DUF7040"/>
    <property type="match status" value="1"/>
</dbReference>
<dbReference type="InterPro" id="IPR055466">
    <property type="entry name" value="DUF7038"/>
</dbReference>
<dbReference type="Pfam" id="PF23049">
    <property type="entry name" value="DUF7039"/>
    <property type="match status" value="1"/>
</dbReference>